<gene>
    <name evidence="3" type="ORF">JL811_02090</name>
</gene>
<evidence type="ECO:0000313" key="4">
    <source>
        <dbReference type="Proteomes" id="UP000648908"/>
    </source>
</evidence>
<reference evidence="3" key="1">
    <citation type="submission" date="2021-01" db="EMBL/GenBank/DDBJ databases">
        <title>Tabrizicola alba sp. nov. a motile alkaliphilic bacterium isolated from a soda lake.</title>
        <authorList>
            <person name="Szuroczki S."/>
            <person name="Abbaszade G."/>
            <person name="Schumann P."/>
            <person name="Toth E."/>
        </authorList>
    </citation>
    <scope>NUCLEOTIDE SEQUENCE</scope>
    <source>
        <strain evidence="3">DMG-N-6</strain>
    </source>
</reference>
<dbReference type="Pfam" id="PF01471">
    <property type="entry name" value="PG_binding_1"/>
    <property type="match status" value="1"/>
</dbReference>
<proteinExistence type="predicted"/>
<dbReference type="InterPro" id="IPR036365">
    <property type="entry name" value="PGBD-like_sf"/>
</dbReference>
<comment type="caution">
    <text evidence="3">The sequence shown here is derived from an EMBL/GenBank/DDBJ whole genome shotgun (WGS) entry which is preliminary data.</text>
</comment>
<dbReference type="RefSeq" id="WP_202686661.1">
    <property type="nucleotide sequence ID" value="NZ_JAESVN010000001.1"/>
</dbReference>
<dbReference type="InterPro" id="IPR036366">
    <property type="entry name" value="PGBDSf"/>
</dbReference>
<evidence type="ECO:0000313" key="3">
    <source>
        <dbReference type="EMBL" id="MBL4915999.1"/>
    </source>
</evidence>
<protein>
    <submittedName>
        <fullName evidence="3">Peptidoglycan-binding protein</fullName>
    </submittedName>
</protein>
<evidence type="ECO:0000256" key="1">
    <source>
        <dbReference type="SAM" id="SignalP"/>
    </source>
</evidence>
<accession>A0A8K0V559</accession>
<dbReference type="SUPFAM" id="SSF47090">
    <property type="entry name" value="PGBD-like"/>
    <property type="match status" value="1"/>
</dbReference>
<feature type="chain" id="PRO_5035437737" evidence="1">
    <location>
        <begin position="20"/>
        <end position="175"/>
    </location>
</feature>
<organism evidence="3 4">
    <name type="scientific">Szabonella alba</name>
    <dbReference type="NCBI Taxonomy" id="2804194"/>
    <lineage>
        <taxon>Bacteria</taxon>
        <taxon>Pseudomonadati</taxon>
        <taxon>Pseudomonadota</taxon>
        <taxon>Alphaproteobacteria</taxon>
        <taxon>Rhodobacterales</taxon>
        <taxon>Paracoccaceae</taxon>
        <taxon>Szabonella</taxon>
    </lineage>
</organism>
<evidence type="ECO:0000259" key="2">
    <source>
        <dbReference type="Pfam" id="PF01471"/>
    </source>
</evidence>
<keyword evidence="1" id="KW-0732">Signal</keyword>
<sequence length="175" mass="18679">MTRFLAIPLILALAACQSAAPLRDGAPDLAAELVPRRDATPPEGPAGACWASDTVPAVIETVTEQILDEPERRAADGRVTQPAVFRSEQRQRILSDRREVWFRAPCPSEQTPDFIASLQRALKARGVYLDPVTGVADAATARAVRRHQAPLGLDSPVLALATARALGISAADLGR</sequence>
<feature type="signal peptide" evidence="1">
    <location>
        <begin position="1"/>
        <end position="19"/>
    </location>
</feature>
<dbReference type="AlphaFoldDB" id="A0A8K0V559"/>
<dbReference type="Gene3D" id="1.10.101.10">
    <property type="entry name" value="PGBD-like superfamily/PGBD"/>
    <property type="match status" value="1"/>
</dbReference>
<dbReference type="EMBL" id="JAESVN010000001">
    <property type="protein sequence ID" value="MBL4915999.1"/>
    <property type="molecule type" value="Genomic_DNA"/>
</dbReference>
<name>A0A8K0V559_9RHOB</name>
<dbReference type="Proteomes" id="UP000648908">
    <property type="component" value="Unassembled WGS sequence"/>
</dbReference>
<dbReference type="PROSITE" id="PS51257">
    <property type="entry name" value="PROKAR_LIPOPROTEIN"/>
    <property type="match status" value="1"/>
</dbReference>
<feature type="domain" description="Peptidoglycan binding-like" evidence="2">
    <location>
        <begin position="115"/>
        <end position="153"/>
    </location>
</feature>
<dbReference type="InterPro" id="IPR002477">
    <property type="entry name" value="Peptidoglycan-bd-like"/>
</dbReference>
<keyword evidence="4" id="KW-1185">Reference proteome</keyword>